<dbReference type="AlphaFoldDB" id="A0A8H3HY54"/>
<feature type="transmembrane region" description="Helical" evidence="2">
    <location>
        <begin position="131"/>
        <end position="152"/>
    </location>
</feature>
<sequence length="273" mass="30422">MAKTKISKQPSNYPPLAFHLLRLSQLLSALIVASVLAFFCHHLHAENIYIPWTFIVLLTVSILTLVAFIITSVFYTLRTLSPKLNLYSNTALTALWCLGLALLSWNLSWTLGHRCTTDSWKNDAGIMVCRLFKALTAFAVTGTLATALLTLLDFRTHRLNIASGAYNPMLDIKHPIPRSSSPFPNDSWDSRTGATDHRQDPYVSQPYSADSYSASGLTAEHDDDVVLRSPEHNSTSHELARPYKVQKPIEAQQFGYQAPSEQTTYDGAGGRYF</sequence>
<feature type="transmembrane region" description="Helical" evidence="2">
    <location>
        <begin position="50"/>
        <end position="77"/>
    </location>
</feature>
<organism evidence="3 4">
    <name type="scientific">Heterodermia speciosa</name>
    <dbReference type="NCBI Taxonomy" id="116794"/>
    <lineage>
        <taxon>Eukaryota</taxon>
        <taxon>Fungi</taxon>
        <taxon>Dikarya</taxon>
        <taxon>Ascomycota</taxon>
        <taxon>Pezizomycotina</taxon>
        <taxon>Lecanoromycetes</taxon>
        <taxon>OSLEUM clade</taxon>
        <taxon>Lecanoromycetidae</taxon>
        <taxon>Caliciales</taxon>
        <taxon>Physciaceae</taxon>
        <taxon>Heterodermia</taxon>
    </lineage>
</organism>
<keyword evidence="4" id="KW-1185">Reference proteome</keyword>
<keyword evidence="2" id="KW-1133">Transmembrane helix</keyword>
<keyword evidence="2" id="KW-0472">Membrane</keyword>
<feature type="compositionally biased region" description="Polar residues" evidence="1">
    <location>
        <begin position="205"/>
        <end position="215"/>
    </location>
</feature>
<evidence type="ECO:0000313" key="4">
    <source>
        <dbReference type="Proteomes" id="UP000664521"/>
    </source>
</evidence>
<reference evidence="3" key="1">
    <citation type="submission" date="2021-03" db="EMBL/GenBank/DDBJ databases">
        <authorList>
            <person name="Tagirdzhanova G."/>
        </authorList>
    </citation>
    <scope>NUCLEOTIDE SEQUENCE</scope>
</reference>
<evidence type="ECO:0008006" key="5">
    <source>
        <dbReference type="Google" id="ProtNLM"/>
    </source>
</evidence>
<evidence type="ECO:0000313" key="3">
    <source>
        <dbReference type="EMBL" id="CAF9907282.1"/>
    </source>
</evidence>
<feature type="transmembrane region" description="Helical" evidence="2">
    <location>
        <begin position="20"/>
        <end position="44"/>
    </location>
</feature>
<keyword evidence="2" id="KW-0812">Transmembrane</keyword>
<proteinExistence type="predicted"/>
<evidence type="ECO:0000256" key="2">
    <source>
        <dbReference type="SAM" id="Phobius"/>
    </source>
</evidence>
<feature type="region of interest" description="Disordered" evidence="1">
    <location>
        <begin position="178"/>
        <end position="215"/>
    </location>
</feature>
<dbReference type="OrthoDB" id="5344006at2759"/>
<feature type="transmembrane region" description="Helical" evidence="2">
    <location>
        <begin position="89"/>
        <end position="111"/>
    </location>
</feature>
<comment type="caution">
    <text evidence="3">The sequence shown here is derived from an EMBL/GenBank/DDBJ whole genome shotgun (WGS) entry which is preliminary data.</text>
</comment>
<dbReference type="EMBL" id="CAJPDS010000005">
    <property type="protein sequence ID" value="CAF9907282.1"/>
    <property type="molecule type" value="Genomic_DNA"/>
</dbReference>
<dbReference type="Proteomes" id="UP000664521">
    <property type="component" value="Unassembled WGS sequence"/>
</dbReference>
<protein>
    <recommendedName>
        <fullName evidence="5">MARVEL domain-containing protein</fullName>
    </recommendedName>
</protein>
<accession>A0A8H3HY54</accession>
<name>A0A8H3HY54_9LECA</name>
<gene>
    <name evidence="3" type="ORF">HETSPECPRED_007089</name>
</gene>
<evidence type="ECO:0000256" key="1">
    <source>
        <dbReference type="SAM" id="MobiDB-lite"/>
    </source>
</evidence>